<evidence type="ECO:0000256" key="12">
    <source>
        <dbReference type="ARBA" id="ARBA00023063"/>
    </source>
</evidence>
<evidence type="ECO:0000259" key="19">
    <source>
        <dbReference type="Pfam" id="PF07992"/>
    </source>
</evidence>
<keyword evidence="5 14" id="KW-0285">Flavoprotein</keyword>
<gene>
    <name evidence="21" type="ORF">BW143_11965</name>
</gene>
<proteinExistence type="inferred from homology"/>
<evidence type="ECO:0000256" key="7">
    <source>
        <dbReference type="ARBA" id="ARBA00022723"/>
    </source>
</evidence>
<organism evidence="21 22">
    <name type="scientific">Bacillus swezeyi</name>
    <dbReference type="NCBI Taxonomy" id="1925020"/>
    <lineage>
        <taxon>Bacteria</taxon>
        <taxon>Bacillati</taxon>
        <taxon>Bacillota</taxon>
        <taxon>Bacilli</taxon>
        <taxon>Bacillales</taxon>
        <taxon>Bacillaceae</taxon>
        <taxon>Bacillus</taxon>
    </lineage>
</organism>
<dbReference type="InterPro" id="IPR012744">
    <property type="entry name" value="Nitri_red_NirB"/>
</dbReference>
<dbReference type="Pfam" id="PF01077">
    <property type="entry name" value="NIR_SIR"/>
    <property type="match status" value="1"/>
</dbReference>
<dbReference type="NCBIfam" id="TIGR02374">
    <property type="entry name" value="nitri_red_nirB"/>
    <property type="match status" value="1"/>
</dbReference>
<dbReference type="FunFam" id="1.10.10.1100:FF:000002">
    <property type="entry name" value="Nitrite reductase large subunit"/>
    <property type="match status" value="1"/>
</dbReference>
<feature type="binding site" evidence="15">
    <location>
        <position position="620"/>
    </location>
    <ligand>
        <name>[4Fe-4S] cluster</name>
        <dbReference type="ChEBI" id="CHEBI:49883"/>
    </ligand>
</feature>
<dbReference type="InterPro" id="IPR036136">
    <property type="entry name" value="Nit/Sulf_reduc_fer-like_dom_sf"/>
</dbReference>
<feature type="domain" description="BFD-like [2Fe-2S]-binding" evidence="18">
    <location>
        <begin position="411"/>
        <end position="459"/>
    </location>
</feature>
<dbReference type="GO" id="GO:0050660">
    <property type="term" value="F:flavin adenine dinucleotide binding"/>
    <property type="evidence" value="ECO:0007669"/>
    <property type="project" value="UniProtKB-UniRule"/>
</dbReference>
<dbReference type="InterPro" id="IPR023753">
    <property type="entry name" value="FAD/NAD-binding_dom"/>
</dbReference>
<dbReference type="OrthoDB" id="9802028at2"/>
<dbReference type="Gene3D" id="3.30.413.10">
    <property type="entry name" value="Sulfite Reductase Hemoprotein, domain 1"/>
    <property type="match status" value="1"/>
</dbReference>
<comment type="pathway">
    <text evidence="2">Nitrogen metabolism; nitrate reduction (assimilation).</text>
</comment>
<dbReference type="EMBL" id="MTJL01000023">
    <property type="protein sequence ID" value="OMI04942.1"/>
    <property type="molecule type" value="Genomic_DNA"/>
</dbReference>
<evidence type="ECO:0000313" key="22">
    <source>
        <dbReference type="Proteomes" id="UP000187367"/>
    </source>
</evidence>
<name>A0A1R1QJX0_9BACI</name>
<evidence type="ECO:0000256" key="11">
    <source>
        <dbReference type="ARBA" id="ARBA00023014"/>
    </source>
</evidence>
<keyword evidence="15" id="KW-0004">4Fe-4S</keyword>
<dbReference type="Pfam" id="PF07992">
    <property type="entry name" value="Pyr_redox_2"/>
    <property type="match status" value="1"/>
</dbReference>
<dbReference type="PRINTS" id="PR00411">
    <property type="entry name" value="PNDRDTASEI"/>
</dbReference>
<dbReference type="InterPro" id="IPR006067">
    <property type="entry name" value="NO2/SO3_Rdtase_4Fe4S_dom"/>
</dbReference>
<evidence type="ECO:0000259" key="16">
    <source>
        <dbReference type="Pfam" id="PF01077"/>
    </source>
</evidence>
<keyword evidence="9" id="KW-0560">Oxidoreductase</keyword>
<dbReference type="RefSeq" id="WP_076761200.1">
    <property type="nucleotide sequence ID" value="NZ_JARMMI010000004.1"/>
</dbReference>
<dbReference type="InterPro" id="IPR017121">
    <property type="entry name" value="Nitrite_Rdtase_lsu"/>
</dbReference>
<evidence type="ECO:0000259" key="17">
    <source>
        <dbReference type="Pfam" id="PF03460"/>
    </source>
</evidence>
<dbReference type="SUPFAM" id="SSF51905">
    <property type="entry name" value="FAD/NAD(P)-binding domain"/>
    <property type="match status" value="2"/>
</dbReference>
<keyword evidence="12 14" id="KW-0534">Nitrate assimilation</keyword>
<feature type="domain" description="FAD/NAD(P)-binding" evidence="19">
    <location>
        <begin position="5"/>
        <end position="280"/>
    </location>
</feature>
<feature type="binding site" evidence="15">
    <location>
        <position position="622"/>
    </location>
    <ligand>
        <name>[4Fe-4S] cluster</name>
        <dbReference type="ChEBI" id="CHEBI:49883"/>
    </ligand>
</feature>
<keyword evidence="22" id="KW-1185">Reference proteome</keyword>
<dbReference type="InterPro" id="IPR016156">
    <property type="entry name" value="FAD/NAD-linked_Rdtase_dimer_sf"/>
</dbReference>
<keyword evidence="4 15" id="KW-0349">Heme</keyword>
<feature type="domain" description="Nitrite/Sulfite reductase ferredoxin-like" evidence="17">
    <location>
        <begin position="541"/>
        <end position="603"/>
    </location>
</feature>
<dbReference type="InterPro" id="IPR052034">
    <property type="entry name" value="NasD-like"/>
</dbReference>
<dbReference type="GO" id="GO:0046872">
    <property type="term" value="F:metal ion binding"/>
    <property type="evidence" value="ECO:0007669"/>
    <property type="project" value="UniProtKB-KW"/>
</dbReference>
<dbReference type="Pfam" id="PF04324">
    <property type="entry name" value="Fer2_BFD"/>
    <property type="match status" value="2"/>
</dbReference>
<dbReference type="Gene3D" id="1.10.10.1100">
    <property type="entry name" value="BFD-like [2Fe-2S]-binding domain"/>
    <property type="match status" value="1"/>
</dbReference>
<dbReference type="Pfam" id="PF18267">
    <property type="entry name" value="Rubredoxin_C"/>
    <property type="match status" value="1"/>
</dbReference>
<dbReference type="CDD" id="cd19943">
    <property type="entry name" value="NirB_Fer2_BFD-like_1"/>
    <property type="match status" value="1"/>
</dbReference>
<reference evidence="21 22" key="1">
    <citation type="submission" date="2017-01" db="EMBL/GenBank/DDBJ databases">
        <title>Bacillus phylogenomics.</title>
        <authorList>
            <person name="Dunlap C."/>
        </authorList>
    </citation>
    <scope>NUCLEOTIDE SEQUENCE [LARGE SCALE GENOMIC DNA]</scope>
    <source>
        <strain evidence="21 22">NRRL B-41282</strain>
    </source>
</reference>
<dbReference type="Gene3D" id="3.30.390.30">
    <property type="match status" value="1"/>
</dbReference>
<comment type="cofactor">
    <cofactor evidence="13">
        <name>[2Fe-2S] cluster</name>
        <dbReference type="ChEBI" id="CHEBI:190135"/>
    </cofactor>
</comment>
<comment type="similarity">
    <text evidence="3">Belongs to the nitrite and sulfite reductase 4Fe-4S domain family.</text>
</comment>
<dbReference type="FunFam" id="3.50.50.60:FF:000033">
    <property type="entry name" value="Nitrite reductase [NAD(P)H], large subunit"/>
    <property type="match status" value="1"/>
</dbReference>
<evidence type="ECO:0000259" key="20">
    <source>
        <dbReference type="Pfam" id="PF18267"/>
    </source>
</evidence>
<comment type="cofactor">
    <cofactor evidence="1 14">
        <name>FAD</name>
        <dbReference type="ChEBI" id="CHEBI:57692"/>
    </cofactor>
</comment>
<dbReference type="InterPro" id="IPR007419">
    <property type="entry name" value="BFD-like_2Fe2S-bd_dom"/>
</dbReference>
<feature type="domain" description="Nitrite/sulphite reductase 4Fe-4S" evidence="16">
    <location>
        <begin position="630"/>
        <end position="740"/>
    </location>
</feature>
<keyword evidence="7 15" id="KW-0479">Metal-binding</keyword>
<feature type="binding site" evidence="15">
    <location>
        <position position="655"/>
    </location>
    <ligand>
        <name>[4Fe-4S] cluster</name>
        <dbReference type="ChEBI" id="CHEBI:49883"/>
    </ligand>
</feature>
<evidence type="ECO:0000256" key="4">
    <source>
        <dbReference type="ARBA" id="ARBA00022617"/>
    </source>
</evidence>
<dbReference type="PANTHER" id="PTHR43809">
    <property type="entry name" value="NITRITE REDUCTASE (NADH) LARGE SUBUNIT"/>
    <property type="match status" value="1"/>
</dbReference>
<accession>A0A1R1QJX0</accession>
<dbReference type="InterPro" id="IPR041854">
    <property type="entry name" value="BFD-like_2Fe2S-bd_dom_sf"/>
</dbReference>
<accession>A0A1R1RXT7</accession>
<dbReference type="InterPro" id="IPR005117">
    <property type="entry name" value="NiRdtase/SiRdtase_haem-b_fer"/>
</dbReference>
<evidence type="ECO:0000256" key="5">
    <source>
        <dbReference type="ARBA" id="ARBA00022630"/>
    </source>
</evidence>
<dbReference type="GO" id="GO:0051539">
    <property type="term" value="F:4 iron, 4 sulfur cluster binding"/>
    <property type="evidence" value="ECO:0007669"/>
    <property type="project" value="UniProtKB-KW"/>
</dbReference>
<feature type="binding site" description="axial binding residue" evidence="15">
    <location>
        <position position="659"/>
    </location>
    <ligand>
        <name>siroheme</name>
        <dbReference type="ChEBI" id="CHEBI:60052"/>
    </ligand>
    <ligandPart>
        <name>Fe</name>
        <dbReference type="ChEBI" id="CHEBI:18248"/>
    </ligandPart>
</feature>
<dbReference type="Gene3D" id="3.50.50.60">
    <property type="entry name" value="FAD/NAD(P)-binding domain"/>
    <property type="match status" value="2"/>
</dbReference>
<feature type="domain" description="NADH-rubredoxin oxidoreductase C-terminal" evidence="20">
    <location>
        <begin position="317"/>
        <end position="383"/>
    </location>
</feature>
<feature type="domain" description="BFD-like [2Fe-2S]-binding" evidence="18">
    <location>
        <begin position="475"/>
        <end position="525"/>
    </location>
</feature>
<dbReference type="GO" id="GO:0050661">
    <property type="term" value="F:NADP binding"/>
    <property type="evidence" value="ECO:0007669"/>
    <property type="project" value="UniProtKB-UniRule"/>
</dbReference>
<evidence type="ECO:0000256" key="1">
    <source>
        <dbReference type="ARBA" id="ARBA00001974"/>
    </source>
</evidence>
<evidence type="ECO:0000259" key="18">
    <source>
        <dbReference type="Pfam" id="PF04324"/>
    </source>
</evidence>
<protein>
    <submittedName>
        <fullName evidence="21">Nitrite reductase large subunit</fullName>
    </submittedName>
</protein>
<feature type="binding site" evidence="15">
    <location>
        <position position="659"/>
    </location>
    <ligand>
        <name>[4Fe-4S] cluster</name>
        <dbReference type="ChEBI" id="CHEBI:49883"/>
    </ligand>
</feature>
<dbReference type="GO" id="GO:0051537">
    <property type="term" value="F:2 iron, 2 sulfur cluster binding"/>
    <property type="evidence" value="ECO:0007669"/>
    <property type="project" value="UniProtKB-KW"/>
</dbReference>
<dbReference type="PRINTS" id="PR00368">
    <property type="entry name" value="FADPNR"/>
</dbReference>
<keyword evidence="8 14" id="KW-0274">FAD</keyword>
<dbReference type="PIRSF" id="PIRSF037149">
    <property type="entry name" value="NirB"/>
    <property type="match status" value="1"/>
</dbReference>
<dbReference type="Proteomes" id="UP000187367">
    <property type="component" value="Unassembled WGS sequence"/>
</dbReference>
<dbReference type="SUPFAM" id="SSF55124">
    <property type="entry name" value="Nitrite/Sulfite reductase N-terminal domain-like"/>
    <property type="match status" value="1"/>
</dbReference>
<dbReference type="InterPro" id="IPR045854">
    <property type="entry name" value="NO2/SO3_Rdtase_4Fe4S_sf"/>
</dbReference>
<sequence length="769" mass="84275">MGKQRLVLIGNGMAGVRSIEEILKLEKEFEIVIIGSEPHLNYNRILLSSVLQGEADMPDITLSTRSWYEENGIALYTGETAVRINTDKRTVATDQNREISYDKLIIATGSSPFILPIQGADKEGVYGFRTIEDCRAFIDASRQFQKAVVIGGGILGLEAAMGLVNLGMDVDVVQHSSHIMQSQLDPPASAMLQDELERRGIRFLLEKDTEEILGTGRAEGMRFKDGTKIRADLIVMAAGVRPNIELAKTSGISINRGIIVNDYMQTNVPNVYAVGECAEHNGIVYGLIKPLYEQGEVLAKHICGSECGGYHGSVQSATLKIAGVDVFSAGNITEDETTTAIKLLDESAGIYKKAVFQADKMAGVILYGDTSSKQKLLESIVKQRDITVVKKEFFQSGEENSVASMPLGETICQCNAVSKGTIIEAVRIHGLKTADDVKRCTKASASCGGCKPLIEELLIHASDQQYDAQIANKAMCSCTSLTEDEVVNEIQMRHLSSVQDVISALGWKNSSGCSYCVPAIHYYLRMIRPRAEESVLFEPEQEGGTSVLVPQMYGGRTNADELKRIADVIEKYHIPQAFITHGQRLRLSGVKREHLQSVKEELQMPVCPPQKQAIGTIKTCSCGPDDAVQTLAADLERAAESLLIPAKVSIGISACLDDCVYAAVQDIGILKANRGWDIYAGGQGGQNASAGELLSVAETAAEAGELLKGFLQYYRETANYLEQIRQWIERVGIIHIREVLFDNWLRSQLIERLKAEKRLMEQEMIKGLM</sequence>
<dbReference type="GO" id="GO:0042128">
    <property type="term" value="P:nitrate assimilation"/>
    <property type="evidence" value="ECO:0007669"/>
    <property type="project" value="UniProtKB-UniRule"/>
</dbReference>
<dbReference type="GO" id="GO:0020037">
    <property type="term" value="F:heme binding"/>
    <property type="evidence" value="ECO:0007669"/>
    <property type="project" value="InterPro"/>
</dbReference>
<dbReference type="SUPFAM" id="SSF56014">
    <property type="entry name" value="Nitrite and sulphite reductase 4Fe-4S domain-like"/>
    <property type="match status" value="1"/>
</dbReference>
<evidence type="ECO:0000256" key="13">
    <source>
        <dbReference type="ARBA" id="ARBA00034078"/>
    </source>
</evidence>
<evidence type="ECO:0000256" key="2">
    <source>
        <dbReference type="ARBA" id="ARBA00005096"/>
    </source>
</evidence>
<dbReference type="InterPro" id="IPR036188">
    <property type="entry name" value="FAD/NAD-bd_sf"/>
</dbReference>
<dbReference type="GO" id="GO:0098809">
    <property type="term" value="F:nitrite reductase activity"/>
    <property type="evidence" value="ECO:0007669"/>
    <property type="project" value="InterPro"/>
</dbReference>
<evidence type="ECO:0000256" key="6">
    <source>
        <dbReference type="ARBA" id="ARBA00022714"/>
    </source>
</evidence>
<evidence type="ECO:0000313" key="21">
    <source>
        <dbReference type="EMBL" id="OMI04942.1"/>
    </source>
</evidence>
<comment type="cofactor">
    <cofactor evidence="15">
        <name>siroheme</name>
        <dbReference type="ChEBI" id="CHEBI:60052"/>
    </cofactor>
    <text evidence="15">Binds 1 siroheme per subunit.</text>
</comment>
<evidence type="ECO:0000256" key="8">
    <source>
        <dbReference type="ARBA" id="ARBA00022827"/>
    </source>
</evidence>
<comment type="cofactor">
    <cofactor evidence="15">
        <name>[4Fe-4S] cluster</name>
        <dbReference type="ChEBI" id="CHEBI:49883"/>
    </cofactor>
    <text evidence="15">Binds 1 [4Fe-4S] cluster per subunit.</text>
</comment>
<dbReference type="AlphaFoldDB" id="A0A1R1QJX0"/>
<evidence type="ECO:0000256" key="3">
    <source>
        <dbReference type="ARBA" id="ARBA00010429"/>
    </source>
</evidence>
<comment type="caution">
    <text evidence="21">The sequence shown here is derived from an EMBL/GenBank/DDBJ whole genome shotgun (WGS) entry which is preliminary data.</text>
</comment>
<keyword evidence="6" id="KW-0001">2Fe-2S</keyword>
<dbReference type="CDD" id="cd19944">
    <property type="entry name" value="NirB_Fer2_BFD-like_2"/>
    <property type="match status" value="1"/>
</dbReference>
<keyword evidence="11 15" id="KW-0411">Iron-sulfur</keyword>
<evidence type="ECO:0000256" key="14">
    <source>
        <dbReference type="PIRNR" id="PIRNR037149"/>
    </source>
</evidence>
<dbReference type="PANTHER" id="PTHR43809:SF1">
    <property type="entry name" value="NITRITE REDUCTASE (NADH) LARGE SUBUNIT"/>
    <property type="match status" value="1"/>
</dbReference>
<keyword evidence="10 15" id="KW-0408">Iron</keyword>
<evidence type="ECO:0000256" key="9">
    <source>
        <dbReference type="ARBA" id="ARBA00023002"/>
    </source>
</evidence>
<evidence type="ECO:0000256" key="15">
    <source>
        <dbReference type="PIRSR" id="PIRSR037149-1"/>
    </source>
</evidence>
<dbReference type="Pfam" id="PF03460">
    <property type="entry name" value="NIR_SIR_ferr"/>
    <property type="match status" value="1"/>
</dbReference>
<evidence type="ECO:0000256" key="10">
    <source>
        <dbReference type="ARBA" id="ARBA00023004"/>
    </source>
</evidence>
<dbReference type="InterPro" id="IPR041575">
    <property type="entry name" value="Rubredoxin_C"/>
</dbReference>